<dbReference type="SUPFAM" id="SSF51735">
    <property type="entry name" value="NAD(P)-binding Rossmann-fold domains"/>
    <property type="match status" value="1"/>
</dbReference>
<evidence type="ECO:0000259" key="1">
    <source>
        <dbReference type="Pfam" id="PF03446"/>
    </source>
</evidence>
<gene>
    <name evidence="2" type="ORF">Syn7803C38_93</name>
</gene>
<dbReference type="Pfam" id="PF03446">
    <property type="entry name" value="NAD_binding_2"/>
    <property type="match status" value="1"/>
</dbReference>
<evidence type="ECO:0000313" key="2">
    <source>
        <dbReference type="EMBL" id="AIX46585.1"/>
    </source>
</evidence>
<dbReference type="GO" id="GO:0050661">
    <property type="term" value="F:NADP binding"/>
    <property type="evidence" value="ECO:0007669"/>
    <property type="project" value="InterPro"/>
</dbReference>
<dbReference type="Gene3D" id="3.40.50.720">
    <property type="entry name" value="NAD(P)-binding Rossmann-like Domain"/>
    <property type="match status" value="1"/>
</dbReference>
<reference evidence="2 3" key="1">
    <citation type="submission" date="2013-12" db="EMBL/GenBank/DDBJ databases">
        <title>Ecological redundancy of diverse viral populations within a natural community.</title>
        <authorList>
            <person name="Gregory A.C."/>
            <person name="LaButti K."/>
            <person name="Copeland A."/>
            <person name="Woyke T."/>
            <person name="Sullivan M.B."/>
        </authorList>
    </citation>
    <scope>NUCLEOTIDE SEQUENCE [LARGE SCALE GENOMIC DNA]</scope>
    <source>
        <strain evidence="2">Syn7803C38</strain>
    </source>
</reference>
<dbReference type="InterPro" id="IPR006183">
    <property type="entry name" value="Pgluconate_DH"/>
</dbReference>
<dbReference type="GO" id="GO:0004616">
    <property type="term" value="F:phosphogluconate dehydrogenase (decarboxylating) activity"/>
    <property type="evidence" value="ECO:0007669"/>
    <property type="project" value="InterPro"/>
</dbReference>
<name>A0A0E3G7W4_9CAUD</name>
<organism evidence="2 3">
    <name type="scientific">Synechococcus phage ACG-2014a</name>
    <dbReference type="NCBI Taxonomy" id="1493507"/>
    <lineage>
        <taxon>Viruses</taxon>
        <taxon>Duplodnaviria</taxon>
        <taxon>Heunggongvirae</taxon>
        <taxon>Uroviricota</taxon>
        <taxon>Caudoviricetes</taxon>
        <taxon>Pantevenvirales</taxon>
        <taxon>Kyanoviridae</taxon>
        <taxon>Acionnavirus</taxon>
        <taxon>Acionnavirus monteraybay</taxon>
    </lineage>
</organism>
<dbReference type="Proteomes" id="UP000185392">
    <property type="component" value="Segment"/>
</dbReference>
<proteinExistence type="predicted"/>
<protein>
    <submittedName>
        <fullName evidence="2">6-phosphogluconate dehydrogenase</fullName>
    </submittedName>
</protein>
<evidence type="ECO:0000313" key="3">
    <source>
        <dbReference type="Proteomes" id="UP000185392"/>
    </source>
</evidence>
<dbReference type="InterPro" id="IPR006115">
    <property type="entry name" value="6PGDH_NADP-bd"/>
</dbReference>
<dbReference type="PANTHER" id="PTHR11811">
    <property type="entry name" value="6-PHOSPHOGLUCONATE DEHYDROGENASE"/>
    <property type="match status" value="1"/>
</dbReference>
<dbReference type="EMBL" id="KJ019163">
    <property type="protein sequence ID" value="AIX46585.1"/>
    <property type="molecule type" value="Genomic_DNA"/>
</dbReference>
<accession>A0A0E3G7W4</accession>
<feature type="domain" description="6-phosphogluconate dehydrogenase NADP-binding" evidence="1">
    <location>
        <begin position="2"/>
        <end position="142"/>
    </location>
</feature>
<dbReference type="InterPro" id="IPR036291">
    <property type="entry name" value="NAD(P)-bd_dom_sf"/>
</dbReference>
<sequence length="165" mass="17986">MKVGMIGLGRTGEGMARRMIEKGIEVWGYSSTNYENACGQYEAGHISGCVTSIEYLVQAVKSDGKKFTSAGRIPGIFQMTCPEQKAEDTLDELLPLLEEGDIIIDHSTSDITKCQELQKYCSKLGISYIFSGVYGSTHAVNACSKIFQSLSPGNATRILSMRSTH</sequence>